<dbReference type="PROSITE" id="PS51318">
    <property type="entry name" value="TAT"/>
    <property type="match status" value="1"/>
</dbReference>
<protein>
    <recommendedName>
        <fullName evidence="5">4Fe-4S ferredoxin-type domain-containing protein</fullName>
    </recommendedName>
</protein>
<evidence type="ECO:0000256" key="4">
    <source>
        <dbReference type="ARBA" id="ARBA00023014"/>
    </source>
</evidence>
<name>E6W3E0_DESIS</name>
<dbReference type="AlphaFoldDB" id="E6W3E0"/>
<sequence>MKRRTFLRATAAAGILAGMGAGSHVTTKLLVSTAEASSSGQSGKKRLGMFIDVNGCVGCNMCTVACNKENNVGPKVSRTKILPIEPEGTYLSMACQHCDRPPCVLVCPITATYRRDKDGIVMQDDSKCMGCKYCMTACPYGVRTFNKYRPFPGDQAQYNLNPEVKPRPRHVVEKCSFCDHRSDRDQKPACIEACPVGIRYFGNLDDPDSEISQMIRKRNAITLLPDQKTKPKVYFAFPYNTQTRFNGDKS</sequence>
<dbReference type="InterPro" id="IPR006311">
    <property type="entry name" value="TAT_signal"/>
</dbReference>
<dbReference type="PROSITE" id="PS00198">
    <property type="entry name" value="4FE4S_FER_1"/>
    <property type="match status" value="1"/>
</dbReference>
<dbReference type="NCBIfam" id="TIGR01409">
    <property type="entry name" value="TAT_signal_seq"/>
    <property type="match status" value="1"/>
</dbReference>
<dbReference type="EMBL" id="CP002432">
    <property type="protein sequence ID" value="ADU66894.1"/>
    <property type="molecule type" value="Genomic_DNA"/>
</dbReference>
<proteinExistence type="predicted"/>
<reference evidence="6 7" key="1">
    <citation type="submission" date="2010-12" db="EMBL/GenBank/DDBJ databases">
        <title>Complete sequence of Desulfurispirillum indicum S5.</title>
        <authorList>
            <consortium name="US DOE Joint Genome Institute"/>
            <person name="Lucas S."/>
            <person name="Copeland A."/>
            <person name="Lapidus A."/>
            <person name="Cheng J.-F."/>
            <person name="Goodwin L."/>
            <person name="Pitluck S."/>
            <person name="Chertkov O."/>
            <person name="Held B."/>
            <person name="Detter J.C."/>
            <person name="Han C."/>
            <person name="Tapia R."/>
            <person name="Land M."/>
            <person name="Hauser L."/>
            <person name="Kyrpides N."/>
            <person name="Ivanova N."/>
            <person name="Mikhailova N."/>
            <person name="Haggblom M."/>
            <person name="Rauschenbach I."/>
            <person name="Bini E."/>
            <person name="Woyke T."/>
        </authorList>
    </citation>
    <scope>NUCLEOTIDE SEQUENCE [LARGE SCALE GENOMIC DNA]</scope>
    <source>
        <strain evidence="7">ATCC BAA-1389 / DSM 22839 / S5</strain>
    </source>
</reference>
<dbReference type="Proteomes" id="UP000002572">
    <property type="component" value="Chromosome"/>
</dbReference>
<feature type="domain" description="4Fe-4S ferredoxin-type" evidence="5">
    <location>
        <begin position="119"/>
        <end position="148"/>
    </location>
</feature>
<keyword evidence="4" id="KW-0411">Iron-sulfur</keyword>
<dbReference type="Pfam" id="PF13247">
    <property type="entry name" value="Fer4_11"/>
    <property type="match status" value="2"/>
</dbReference>
<dbReference type="eggNOG" id="COG0437">
    <property type="taxonomic scope" value="Bacteria"/>
</dbReference>
<keyword evidence="7" id="KW-1185">Reference proteome</keyword>
<dbReference type="InterPro" id="IPR017900">
    <property type="entry name" value="4Fe4S_Fe_S_CS"/>
</dbReference>
<dbReference type="InterPro" id="IPR050954">
    <property type="entry name" value="ET_IronSulfur_Cluster-Binding"/>
</dbReference>
<dbReference type="STRING" id="653733.Selin_2174"/>
<evidence type="ECO:0000259" key="5">
    <source>
        <dbReference type="PROSITE" id="PS51379"/>
    </source>
</evidence>
<dbReference type="Gene3D" id="3.30.70.20">
    <property type="match status" value="2"/>
</dbReference>
<evidence type="ECO:0000256" key="2">
    <source>
        <dbReference type="ARBA" id="ARBA00022723"/>
    </source>
</evidence>
<dbReference type="HOGENOM" id="CLU_043374_1_1_0"/>
<dbReference type="GO" id="GO:0046872">
    <property type="term" value="F:metal ion binding"/>
    <property type="evidence" value="ECO:0007669"/>
    <property type="project" value="UniProtKB-KW"/>
</dbReference>
<dbReference type="PANTHER" id="PTHR43177">
    <property type="entry name" value="PROTEIN NRFC"/>
    <property type="match status" value="1"/>
</dbReference>
<dbReference type="KEGG" id="din:Selin_2174"/>
<evidence type="ECO:0000313" key="7">
    <source>
        <dbReference type="Proteomes" id="UP000002572"/>
    </source>
</evidence>
<keyword evidence="3" id="KW-0408">Iron</keyword>
<dbReference type="InterPro" id="IPR019546">
    <property type="entry name" value="TAT_signal_bac_arc"/>
</dbReference>
<accession>E6W3E0</accession>
<feature type="domain" description="4Fe-4S ferredoxin-type" evidence="5">
    <location>
        <begin position="47"/>
        <end position="77"/>
    </location>
</feature>
<evidence type="ECO:0000256" key="1">
    <source>
        <dbReference type="ARBA" id="ARBA00022485"/>
    </source>
</evidence>
<dbReference type="PROSITE" id="PS51379">
    <property type="entry name" value="4FE4S_FER_2"/>
    <property type="match status" value="2"/>
</dbReference>
<keyword evidence="1" id="KW-0004">4Fe-4S</keyword>
<dbReference type="CDD" id="cd10551">
    <property type="entry name" value="PsrB"/>
    <property type="match status" value="1"/>
</dbReference>
<evidence type="ECO:0000313" key="6">
    <source>
        <dbReference type="EMBL" id="ADU66894.1"/>
    </source>
</evidence>
<dbReference type="InterPro" id="IPR017896">
    <property type="entry name" value="4Fe4S_Fe-S-bd"/>
</dbReference>
<dbReference type="SUPFAM" id="SSF54862">
    <property type="entry name" value="4Fe-4S ferredoxins"/>
    <property type="match status" value="1"/>
</dbReference>
<keyword evidence="2" id="KW-0479">Metal-binding</keyword>
<gene>
    <name evidence="6" type="ordered locus">Selin_2174</name>
</gene>
<dbReference type="InParanoid" id="E6W3E0"/>
<dbReference type="RefSeq" id="WP_013506772.1">
    <property type="nucleotide sequence ID" value="NC_014836.1"/>
</dbReference>
<dbReference type="PANTHER" id="PTHR43177:SF3">
    <property type="entry name" value="PROTEIN NRFC HOMOLOG"/>
    <property type="match status" value="1"/>
</dbReference>
<dbReference type="GO" id="GO:0051539">
    <property type="term" value="F:4 iron, 4 sulfur cluster binding"/>
    <property type="evidence" value="ECO:0007669"/>
    <property type="project" value="UniProtKB-KW"/>
</dbReference>
<evidence type="ECO:0000256" key="3">
    <source>
        <dbReference type="ARBA" id="ARBA00023004"/>
    </source>
</evidence>
<organism evidence="6 7">
    <name type="scientific">Desulfurispirillum indicum (strain ATCC BAA-1389 / DSM 22839 / S5)</name>
    <dbReference type="NCBI Taxonomy" id="653733"/>
    <lineage>
        <taxon>Bacteria</taxon>
        <taxon>Pseudomonadati</taxon>
        <taxon>Chrysiogenota</taxon>
        <taxon>Chrysiogenia</taxon>
        <taxon>Chrysiogenales</taxon>
        <taxon>Chrysiogenaceae</taxon>
        <taxon>Desulfurispirillum</taxon>
    </lineage>
</organism>